<feature type="compositionally biased region" description="Low complexity" evidence="1">
    <location>
        <begin position="26"/>
        <end position="37"/>
    </location>
</feature>
<organism evidence="3 4">
    <name type="scientific">Nannocystis exedens</name>
    <dbReference type="NCBI Taxonomy" id="54"/>
    <lineage>
        <taxon>Bacteria</taxon>
        <taxon>Pseudomonadati</taxon>
        <taxon>Myxococcota</taxon>
        <taxon>Polyangia</taxon>
        <taxon>Nannocystales</taxon>
        <taxon>Nannocystaceae</taxon>
        <taxon>Nannocystis</taxon>
    </lineage>
</organism>
<dbReference type="AlphaFoldDB" id="A0A1I1SZ58"/>
<proteinExistence type="predicted"/>
<evidence type="ECO:0008006" key="5">
    <source>
        <dbReference type="Google" id="ProtNLM"/>
    </source>
</evidence>
<feature type="signal peptide" evidence="2">
    <location>
        <begin position="1"/>
        <end position="26"/>
    </location>
</feature>
<dbReference type="EMBL" id="FOMX01000002">
    <property type="protein sequence ID" value="SFD51735.1"/>
    <property type="molecule type" value="Genomic_DNA"/>
</dbReference>
<sequence length="266" mass="26645">MSRVALSLALALAWAPLAGCAVSASASTGSGAMSSGTGPQGKPARRVDEAGGEAGGGGAAPAGPPPCQPALADTPTALFGTRILVRMPKGVELAEQNPFYAQAVAPDQATSCGQPVAYAAVGFFEYPNAPVTAVRDQVLELRGIAKGTATWEDEGTRGKTYTGAYSAPADAATGAPAVRGWFVLRDANDKYGYFALYETDPAHWDALKPVLVASGKSLLVKPRSIASPVDAQVSAAPPAGGSAGGGLTAEPAGAKPAKPAKDVKAK</sequence>
<keyword evidence="4" id="KW-1185">Reference proteome</keyword>
<accession>A0A1I1SZ58</accession>
<dbReference type="Proteomes" id="UP000199400">
    <property type="component" value="Unassembled WGS sequence"/>
</dbReference>
<evidence type="ECO:0000313" key="3">
    <source>
        <dbReference type="EMBL" id="SFD51735.1"/>
    </source>
</evidence>
<feature type="region of interest" description="Disordered" evidence="1">
    <location>
        <begin position="230"/>
        <end position="266"/>
    </location>
</feature>
<protein>
    <recommendedName>
        <fullName evidence="5">Lipoprotein</fullName>
    </recommendedName>
</protein>
<evidence type="ECO:0000256" key="1">
    <source>
        <dbReference type="SAM" id="MobiDB-lite"/>
    </source>
</evidence>
<gene>
    <name evidence="3" type="ORF">SAMN02745121_00383</name>
</gene>
<feature type="region of interest" description="Disordered" evidence="1">
    <location>
        <begin position="26"/>
        <end position="72"/>
    </location>
</feature>
<dbReference type="RefSeq" id="WP_100792695.1">
    <property type="nucleotide sequence ID" value="NZ_FOMX01000002.1"/>
</dbReference>
<evidence type="ECO:0000256" key="2">
    <source>
        <dbReference type="SAM" id="SignalP"/>
    </source>
</evidence>
<reference evidence="4" key="1">
    <citation type="submission" date="2016-10" db="EMBL/GenBank/DDBJ databases">
        <authorList>
            <person name="Varghese N."/>
            <person name="Submissions S."/>
        </authorList>
    </citation>
    <scope>NUCLEOTIDE SEQUENCE [LARGE SCALE GENOMIC DNA]</scope>
    <source>
        <strain evidence="4">ATCC 25963</strain>
    </source>
</reference>
<evidence type="ECO:0000313" key="4">
    <source>
        <dbReference type="Proteomes" id="UP000199400"/>
    </source>
</evidence>
<feature type="chain" id="PRO_5011577725" description="Lipoprotein" evidence="2">
    <location>
        <begin position="27"/>
        <end position="266"/>
    </location>
</feature>
<name>A0A1I1SZ58_9BACT</name>
<keyword evidence="2" id="KW-0732">Signal</keyword>